<organism evidence="2 3">
    <name type="scientific">Chlamydomonas eustigma</name>
    <dbReference type="NCBI Taxonomy" id="1157962"/>
    <lineage>
        <taxon>Eukaryota</taxon>
        <taxon>Viridiplantae</taxon>
        <taxon>Chlorophyta</taxon>
        <taxon>core chlorophytes</taxon>
        <taxon>Chlorophyceae</taxon>
        <taxon>CS clade</taxon>
        <taxon>Chlamydomonadales</taxon>
        <taxon>Chlamydomonadaceae</taxon>
        <taxon>Chlamydomonas</taxon>
    </lineage>
</organism>
<evidence type="ECO:0000313" key="3">
    <source>
        <dbReference type="Proteomes" id="UP000232323"/>
    </source>
</evidence>
<reference evidence="2 3" key="1">
    <citation type="submission" date="2017-08" db="EMBL/GenBank/DDBJ databases">
        <title>Acidophilic green algal genome provides insights into adaptation to an acidic environment.</title>
        <authorList>
            <person name="Hirooka S."/>
            <person name="Hirose Y."/>
            <person name="Kanesaki Y."/>
            <person name="Higuchi S."/>
            <person name="Fujiwara T."/>
            <person name="Onuma R."/>
            <person name="Era A."/>
            <person name="Ohbayashi R."/>
            <person name="Uzuka A."/>
            <person name="Nozaki H."/>
            <person name="Yoshikawa H."/>
            <person name="Miyagishima S.Y."/>
        </authorList>
    </citation>
    <scope>NUCLEOTIDE SEQUENCE [LARGE SCALE GENOMIC DNA]</scope>
    <source>
        <strain evidence="2 3">NIES-2499</strain>
    </source>
</reference>
<sequence>MFSSHVVDMLAKLAQDRAELQRGERARRAEERADRKAKIRLLKTELEMCNGRNDSSYEEGNNERQAMCKERFSSYVPDSADNLSSAPLLVGAVAGWLTQGMSTSHDDVANTNAAALALNKESLLLAPASTSERRDSHSSKMADILESRVSHSSKMADLPESRDSHSSKVADLPESRVSHSSKMADILESIHQLPAPRDLQTLPSLQPAPGGVPLSLSTHMCLSASAAASTGARVPPDAAAPPVGAFLPPGAAAPPAGAPLPPPVAAAPPAGAPLPPPGAAAPPRLLSSGALTTVLEGLLPQAPCNAKRVNALFPGAEEHSSNVVPANAGKHPQSMLPTNALLPRATFALPPGAGIPPLGMLPPPALSRSPSPCPVAVAPLLQAAPSSASDTPLLNVKPQHSQKGPQDDSHSFPQIPNAREMSGKGQQKDQGHALEHMQPSLSGPLQQKDQGHALEHMHPSLSGPMQQEGVPLSKATTRTPPFSASQPPLSWLTSRPDPKHLKALIGRLDNKRDMASKLLASSMANDKV</sequence>
<feature type="compositionally biased region" description="Basic and acidic residues" evidence="1">
    <location>
        <begin position="157"/>
        <end position="177"/>
    </location>
</feature>
<feature type="compositionally biased region" description="Polar residues" evidence="1">
    <location>
        <begin position="474"/>
        <end position="493"/>
    </location>
</feature>
<keyword evidence="3" id="KW-1185">Reference proteome</keyword>
<dbReference type="Proteomes" id="UP000232323">
    <property type="component" value="Unassembled WGS sequence"/>
</dbReference>
<evidence type="ECO:0000256" key="1">
    <source>
        <dbReference type="SAM" id="MobiDB-lite"/>
    </source>
</evidence>
<evidence type="ECO:0000313" key="2">
    <source>
        <dbReference type="EMBL" id="GAX86411.1"/>
    </source>
</evidence>
<dbReference type="AlphaFoldDB" id="A0A250XTK0"/>
<feature type="region of interest" description="Disordered" evidence="1">
    <location>
        <begin position="387"/>
        <end position="496"/>
    </location>
</feature>
<protein>
    <submittedName>
        <fullName evidence="2">Uncharacterized protein</fullName>
    </submittedName>
</protein>
<proteinExistence type="predicted"/>
<gene>
    <name evidence="2" type="ORF">CEUSTIGMA_g13821.t1</name>
</gene>
<name>A0A250XTK0_9CHLO</name>
<dbReference type="EMBL" id="BEGY01000294">
    <property type="protein sequence ID" value="GAX86411.1"/>
    <property type="molecule type" value="Genomic_DNA"/>
</dbReference>
<accession>A0A250XTK0</accession>
<feature type="compositionally biased region" description="Basic and acidic residues" evidence="1">
    <location>
        <begin position="426"/>
        <end position="435"/>
    </location>
</feature>
<feature type="compositionally biased region" description="Basic and acidic residues" evidence="1">
    <location>
        <begin position="449"/>
        <end position="458"/>
    </location>
</feature>
<comment type="caution">
    <text evidence="2">The sequence shown here is derived from an EMBL/GenBank/DDBJ whole genome shotgun (WGS) entry which is preliminary data.</text>
</comment>
<feature type="region of interest" description="Disordered" evidence="1">
    <location>
        <begin position="147"/>
        <end position="180"/>
    </location>
</feature>
<feature type="compositionally biased region" description="Polar residues" evidence="1">
    <location>
        <begin position="439"/>
        <end position="448"/>
    </location>
</feature>